<comment type="caution">
    <text evidence="1">The sequence shown here is derived from an EMBL/GenBank/DDBJ whole genome shotgun (WGS) entry which is preliminary data.</text>
</comment>
<gene>
    <name evidence="1" type="ORF">H9747_11155</name>
</gene>
<dbReference type="EMBL" id="DXIQ01000071">
    <property type="protein sequence ID" value="HIV39530.1"/>
    <property type="molecule type" value="Genomic_DNA"/>
</dbReference>
<organism evidence="1 2">
    <name type="scientific">Candidatus Blautia stercorigallinarum</name>
    <dbReference type="NCBI Taxonomy" id="2838501"/>
    <lineage>
        <taxon>Bacteria</taxon>
        <taxon>Bacillati</taxon>
        <taxon>Bacillota</taxon>
        <taxon>Clostridia</taxon>
        <taxon>Lachnospirales</taxon>
        <taxon>Lachnospiraceae</taxon>
        <taxon>Blautia</taxon>
    </lineage>
</organism>
<accession>A0A9D1PE34</accession>
<evidence type="ECO:0000313" key="2">
    <source>
        <dbReference type="Proteomes" id="UP000886814"/>
    </source>
</evidence>
<proteinExistence type="predicted"/>
<dbReference type="AlphaFoldDB" id="A0A9D1PE34"/>
<reference evidence="1" key="1">
    <citation type="journal article" date="2021" name="PeerJ">
        <title>Extensive microbial diversity within the chicken gut microbiome revealed by metagenomics and culture.</title>
        <authorList>
            <person name="Gilroy R."/>
            <person name="Ravi A."/>
            <person name="Getino M."/>
            <person name="Pursley I."/>
            <person name="Horton D.L."/>
            <person name="Alikhan N.F."/>
            <person name="Baker D."/>
            <person name="Gharbi K."/>
            <person name="Hall N."/>
            <person name="Watson M."/>
            <person name="Adriaenssens E.M."/>
            <person name="Foster-Nyarko E."/>
            <person name="Jarju S."/>
            <person name="Secka A."/>
            <person name="Antonio M."/>
            <person name="Oren A."/>
            <person name="Chaudhuri R.R."/>
            <person name="La Ragione R."/>
            <person name="Hildebrand F."/>
            <person name="Pallen M.J."/>
        </authorList>
    </citation>
    <scope>NUCLEOTIDE SEQUENCE</scope>
    <source>
        <strain evidence="1">CHK195-9823</strain>
    </source>
</reference>
<dbReference type="Proteomes" id="UP000886814">
    <property type="component" value="Unassembled WGS sequence"/>
</dbReference>
<evidence type="ECO:0000313" key="1">
    <source>
        <dbReference type="EMBL" id="HIV39530.1"/>
    </source>
</evidence>
<protein>
    <submittedName>
        <fullName evidence="1">Uncharacterized protein</fullName>
    </submittedName>
</protein>
<sequence length="52" mass="6215">MEEETKRWYEENPELMEVDRATTEDLEIERMRKLLSSGIAEPDFDKGTIERP</sequence>
<reference evidence="1" key="2">
    <citation type="submission" date="2021-04" db="EMBL/GenBank/DDBJ databases">
        <authorList>
            <person name="Gilroy R."/>
        </authorList>
    </citation>
    <scope>NUCLEOTIDE SEQUENCE</scope>
    <source>
        <strain evidence="1">CHK195-9823</strain>
    </source>
</reference>
<name>A0A9D1PE34_9FIRM</name>